<name>A0A6J6EY05_9ZZZZ</name>
<evidence type="ECO:0000313" key="6">
    <source>
        <dbReference type="EMBL" id="CAB4577558.1"/>
    </source>
</evidence>
<organism evidence="6">
    <name type="scientific">freshwater metagenome</name>
    <dbReference type="NCBI Taxonomy" id="449393"/>
    <lineage>
        <taxon>unclassified sequences</taxon>
        <taxon>metagenomes</taxon>
        <taxon>ecological metagenomes</taxon>
    </lineage>
</organism>
<protein>
    <submittedName>
        <fullName evidence="6">Unannotated protein</fullName>
    </submittedName>
</protein>
<dbReference type="PROSITE" id="PS50146">
    <property type="entry name" value="DAGK"/>
    <property type="match status" value="1"/>
</dbReference>
<dbReference type="InterPro" id="IPR016064">
    <property type="entry name" value="NAD/diacylglycerol_kinase_sf"/>
</dbReference>
<keyword evidence="1" id="KW-0808">Transferase</keyword>
<dbReference type="SUPFAM" id="SSF111331">
    <property type="entry name" value="NAD kinase/diacylglycerol kinase-like"/>
    <property type="match status" value="1"/>
</dbReference>
<dbReference type="EMBL" id="CAEZTZ010000003">
    <property type="protein sequence ID" value="CAB4577558.1"/>
    <property type="molecule type" value="Genomic_DNA"/>
</dbReference>
<dbReference type="Gene3D" id="2.60.200.40">
    <property type="match status" value="1"/>
</dbReference>
<evidence type="ECO:0000256" key="3">
    <source>
        <dbReference type="ARBA" id="ARBA00022777"/>
    </source>
</evidence>
<feature type="domain" description="DAGKc" evidence="5">
    <location>
        <begin position="4"/>
        <end position="139"/>
    </location>
</feature>
<dbReference type="PANTHER" id="PTHR12358:SF106">
    <property type="entry name" value="LIPID KINASE YEGS"/>
    <property type="match status" value="1"/>
</dbReference>
<dbReference type="SMART" id="SM00046">
    <property type="entry name" value="DAGKc"/>
    <property type="match status" value="1"/>
</dbReference>
<dbReference type="AlphaFoldDB" id="A0A6J6EY05"/>
<evidence type="ECO:0000256" key="4">
    <source>
        <dbReference type="ARBA" id="ARBA00022840"/>
    </source>
</evidence>
<dbReference type="GO" id="GO:0005524">
    <property type="term" value="F:ATP binding"/>
    <property type="evidence" value="ECO:0007669"/>
    <property type="project" value="UniProtKB-KW"/>
</dbReference>
<gene>
    <name evidence="6" type="ORF">UFOPK1767_00057</name>
</gene>
<dbReference type="Pfam" id="PF00781">
    <property type="entry name" value="DAGK_cat"/>
    <property type="match status" value="1"/>
</dbReference>
<dbReference type="InterPro" id="IPR001206">
    <property type="entry name" value="Diacylglycerol_kinase_cat_dom"/>
</dbReference>
<dbReference type="InterPro" id="IPR045540">
    <property type="entry name" value="YegS/DAGK_C"/>
</dbReference>
<reference evidence="6" key="1">
    <citation type="submission" date="2020-05" db="EMBL/GenBank/DDBJ databases">
        <authorList>
            <person name="Chiriac C."/>
            <person name="Salcher M."/>
            <person name="Ghai R."/>
            <person name="Kavagutti S V."/>
        </authorList>
    </citation>
    <scope>NUCLEOTIDE SEQUENCE</scope>
</reference>
<sequence length="305" mass="32956">MTTLSRPHIAVAVNPSAAQGAHRDYGHRLVEALRATGRQVSELSTDSYEHLESLARIAVNDGIDALIVVGGDGTAQLGTNVCVNTATPLGVLPSGTGNDTAEGILGMPIGDIDAAIVRLIASLDKPLWRIDAGRMSWNGGERWFCSTMSAGFDALVNETVNHLAFPKGPSRYTVAMLIELAKLKPIHYTVTIDGKKTTEQAILTTIANNSQYGGGMKICPEAKPDDGLLDMMMVRPLSRFDFIRIYPKVFKGTHVTDPRVVIRQGKKFRLESPDLVGYSDGERIAPLPMDVEVAPRALPVLDTRP</sequence>
<evidence type="ECO:0000256" key="1">
    <source>
        <dbReference type="ARBA" id="ARBA00022679"/>
    </source>
</evidence>
<dbReference type="InterPro" id="IPR017438">
    <property type="entry name" value="ATP-NAD_kinase_N"/>
</dbReference>
<evidence type="ECO:0000259" key="5">
    <source>
        <dbReference type="PROSITE" id="PS50146"/>
    </source>
</evidence>
<dbReference type="GO" id="GO:0005886">
    <property type="term" value="C:plasma membrane"/>
    <property type="evidence" value="ECO:0007669"/>
    <property type="project" value="TreeGrafter"/>
</dbReference>
<accession>A0A6J6EY05</accession>
<proteinExistence type="predicted"/>
<dbReference type="Gene3D" id="3.40.50.10330">
    <property type="entry name" value="Probable inorganic polyphosphate/atp-NAD kinase, domain 1"/>
    <property type="match status" value="1"/>
</dbReference>
<keyword evidence="4" id="KW-0067">ATP-binding</keyword>
<keyword evidence="3" id="KW-0418">Kinase</keyword>
<keyword evidence="2" id="KW-0547">Nucleotide-binding</keyword>
<evidence type="ECO:0000256" key="2">
    <source>
        <dbReference type="ARBA" id="ARBA00022741"/>
    </source>
</evidence>
<dbReference type="GO" id="GO:0004143">
    <property type="term" value="F:ATP-dependent diacylglycerol kinase activity"/>
    <property type="evidence" value="ECO:0007669"/>
    <property type="project" value="TreeGrafter"/>
</dbReference>
<dbReference type="InterPro" id="IPR050187">
    <property type="entry name" value="Lipid_Phosphate_FormReg"/>
</dbReference>
<dbReference type="PANTHER" id="PTHR12358">
    <property type="entry name" value="SPHINGOSINE KINASE"/>
    <property type="match status" value="1"/>
</dbReference>
<dbReference type="Pfam" id="PF19279">
    <property type="entry name" value="YegS_C"/>
    <property type="match status" value="1"/>
</dbReference>